<dbReference type="RefSeq" id="WP_309943114.1">
    <property type="nucleotide sequence ID" value="NZ_AP025310.1"/>
</dbReference>
<dbReference type="SUPFAM" id="SSF55486">
    <property type="entry name" value="Metalloproteases ('zincins'), catalytic domain"/>
    <property type="match status" value="1"/>
</dbReference>
<sequence>MKNLFFVVAMYAALFLSSCSNSSDEINDDIQSLSQGDFISDQMAKLHDAGFDTSKLELSHDHFVYDGDMLIGFDDVEEVGFHSVSDMIFGDNSRVKQRIYGNGVPRHLVDDVKIYVNSDVPTKWKNATNRAISKWNALNQGNSKIKITLTSSSSSAHIRVQKYYSDNNVLANAYSATSTKIGSPISVNTKYNHWTEDGLTTVMMHELGHCFGLAHTNDNSETLLAGTPASDSQSIMNSSTGNSYRPFSFYDKKAVEILYPKASSSINLSISGPSSYRVVSGRNYHAEWILSIGANSEAPYEITWYTRTGSTWVEYSSAKNSTTIDNQQFPRVSYSIDIKAVVKDKNNKTGEIIKSNIRAN</sequence>
<dbReference type="InterPro" id="IPR024079">
    <property type="entry name" value="MetalloPept_cat_dom_sf"/>
</dbReference>
<evidence type="ECO:0000256" key="1">
    <source>
        <dbReference type="ARBA" id="ARBA00022670"/>
    </source>
</evidence>
<dbReference type="GO" id="GO:0031012">
    <property type="term" value="C:extracellular matrix"/>
    <property type="evidence" value="ECO:0007669"/>
    <property type="project" value="InterPro"/>
</dbReference>
<evidence type="ECO:0000256" key="5">
    <source>
        <dbReference type="SAM" id="SignalP"/>
    </source>
</evidence>
<dbReference type="GO" id="GO:0006508">
    <property type="term" value="P:proteolysis"/>
    <property type="evidence" value="ECO:0007669"/>
    <property type="project" value="UniProtKB-KW"/>
</dbReference>
<evidence type="ECO:0000256" key="3">
    <source>
        <dbReference type="ARBA" id="ARBA00022801"/>
    </source>
</evidence>
<feature type="signal peptide" evidence="5">
    <location>
        <begin position="1"/>
        <end position="22"/>
    </location>
</feature>
<name>A0AAE4BT79_9BACT</name>
<comment type="caution">
    <text evidence="7">The sequence shown here is derived from an EMBL/GenBank/DDBJ whole genome shotgun (WGS) entry which is preliminary data.</text>
</comment>
<proteinExistence type="predicted"/>
<dbReference type="AlphaFoldDB" id="A0AAE4BT79"/>
<organism evidence="7 8">
    <name type="scientific">Aureibacter tunicatorum</name>
    <dbReference type="NCBI Taxonomy" id="866807"/>
    <lineage>
        <taxon>Bacteria</taxon>
        <taxon>Pseudomonadati</taxon>
        <taxon>Bacteroidota</taxon>
        <taxon>Cytophagia</taxon>
        <taxon>Cytophagales</taxon>
        <taxon>Persicobacteraceae</taxon>
        <taxon>Aureibacter</taxon>
    </lineage>
</organism>
<dbReference type="GO" id="GO:0008270">
    <property type="term" value="F:zinc ion binding"/>
    <property type="evidence" value="ECO:0007669"/>
    <property type="project" value="InterPro"/>
</dbReference>
<reference evidence="7" key="1">
    <citation type="submission" date="2023-07" db="EMBL/GenBank/DDBJ databases">
        <title>Genomic Encyclopedia of Type Strains, Phase IV (KMG-IV): sequencing the most valuable type-strain genomes for metagenomic binning, comparative biology and taxonomic classification.</title>
        <authorList>
            <person name="Goeker M."/>
        </authorList>
    </citation>
    <scope>NUCLEOTIDE SEQUENCE</scope>
    <source>
        <strain evidence="7">DSM 26174</strain>
    </source>
</reference>
<feature type="chain" id="PRO_5041976053" description="Peptidase M10 metallopeptidase domain-containing protein" evidence="5">
    <location>
        <begin position="23"/>
        <end position="360"/>
    </location>
</feature>
<evidence type="ECO:0000256" key="2">
    <source>
        <dbReference type="ARBA" id="ARBA00022723"/>
    </source>
</evidence>
<dbReference type="Proteomes" id="UP001185092">
    <property type="component" value="Unassembled WGS sequence"/>
</dbReference>
<dbReference type="Pfam" id="PF00413">
    <property type="entry name" value="Peptidase_M10"/>
    <property type="match status" value="1"/>
</dbReference>
<dbReference type="PROSITE" id="PS51257">
    <property type="entry name" value="PROKAR_LIPOPROTEIN"/>
    <property type="match status" value="1"/>
</dbReference>
<dbReference type="InterPro" id="IPR001818">
    <property type="entry name" value="Pept_M10_metallopeptidase"/>
</dbReference>
<evidence type="ECO:0000259" key="6">
    <source>
        <dbReference type="Pfam" id="PF00413"/>
    </source>
</evidence>
<gene>
    <name evidence="7" type="ORF">HNQ88_005001</name>
</gene>
<feature type="domain" description="Peptidase M10 metallopeptidase" evidence="6">
    <location>
        <begin position="123"/>
        <end position="223"/>
    </location>
</feature>
<keyword evidence="4" id="KW-0862">Zinc</keyword>
<dbReference type="GO" id="GO:0004222">
    <property type="term" value="F:metalloendopeptidase activity"/>
    <property type="evidence" value="ECO:0007669"/>
    <property type="project" value="InterPro"/>
</dbReference>
<keyword evidence="2" id="KW-0479">Metal-binding</keyword>
<keyword evidence="8" id="KW-1185">Reference proteome</keyword>
<dbReference type="Gene3D" id="3.40.390.10">
    <property type="entry name" value="Collagenase (Catalytic Domain)"/>
    <property type="match status" value="1"/>
</dbReference>
<evidence type="ECO:0000313" key="7">
    <source>
        <dbReference type="EMBL" id="MDR6241914.1"/>
    </source>
</evidence>
<protein>
    <recommendedName>
        <fullName evidence="6">Peptidase M10 metallopeptidase domain-containing protein</fullName>
    </recommendedName>
</protein>
<evidence type="ECO:0000256" key="4">
    <source>
        <dbReference type="ARBA" id="ARBA00022833"/>
    </source>
</evidence>
<keyword evidence="5" id="KW-0732">Signal</keyword>
<keyword evidence="3" id="KW-0378">Hydrolase</keyword>
<accession>A0AAE4BT79</accession>
<keyword evidence="1" id="KW-0645">Protease</keyword>
<evidence type="ECO:0000313" key="8">
    <source>
        <dbReference type="Proteomes" id="UP001185092"/>
    </source>
</evidence>
<dbReference type="EMBL" id="JAVDQD010000013">
    <property type="protein sequence ID" value="MDR6241914.1"/>
    <property type="molecule type" value="Genomic_DNA"/>
</dbReference>